<dbReference type="HOGENOM" id="CLU_134963_0_0_0"/>
<evidence type="ECO:0000313" key="1">
    <source>
        <dbReference type="EMBL" id="ABV33752.1"/>
    </source>
</evidence>
<dbReference type="RefSeq" id="WP_012003233.1">
    <property type="nucleotide sequence ID" value="NC_009828.1"/>
</dbReference>
<reference evidence="1 2" key="1">
    <citation type="submission" date="2007-08" db="EMBL/GenBank/DDBJ databases">
        <title>Complete sequence of Thermotoga lettingae TMO.</title>
        <authorList>
            <consortium name="US DOE Joint Genome Institute"/>
            <person name="Copeland A."/>
            <person name="Lucas S."/>
            <person name="Lapidus A."/>
            <person name="Barry K."/>
            <person name="Glavina del Rio T."/>
            <person name="Dalin E."/>
            <person name="Tice H."/>
            <person name="Pitluck S."/>
            <person name="Foster B."/>
            <person name="Bruce D."/>
            <person name="Schmutz J."/>
            <person name="Larimer F."/>
            <person name="Land M."/>
            <person name="Hauser L."/>
            <person name="Kyrpides N."/>
            <person name="Mikhailova N."/>
            <person name="Nelson K."/>
            <person name="Gogarten J.P."/>
            <person name="Noll K."/>
            <person name="Richardson P."/>
        </authorList>
    </citation>
    <scope>NUCLEOTIDE SEQUENCE [LARGE SCALE GENOMIC DNA]</scope>
    <source>
        <strain evidence="2">ATCC BAA-301 / DSM 14385 / NBRC 107922 / TMO</strain>
    </source>
</reference>
<dbReference type="SUPFAM" id="SSF56784">
    <property type="entry name" value="HAD-like"/>
    <property type="match status" value="1"/>
</dbReference>
<evidence type="ECO:0008006" key="3">
    <source>
        <dbReference type="Google" id="ProtNLM"/>
    </source>
</evidence>
<dbReference type="EMBL" id="CP000812">
    <property type="protein sequence ID" value="ABV33752.1"/>
    <property type="molecule type" value="Genomic_DNA"/>
</dbReference>
<organism evidence="1 2">
    <name type="scientific">Pseudothermotoga lettingae (strain ATCC BAA-301 / DSM 14385 / NBRC 107922 / TMO)</name>
    <name type="common">Thermotoga lettingae</name>
    <dbReference type="NCBI Taxonomy" id="416591"/>
    <lineage>
        <taxon>Bacteria</taxon>
        <taxon>Thermotogati</taxon>
        <taxon>Thermotogota</taxon>
        <taxon>Thermotogae</taxon>
        <taxon>Thermotogales</taxon>
        <taxon>Thermotogaceae</taxon>
        <taxon>Pseudothermotoga</taxon>
    </lineage>
</organism>
<protein>
    <recommendedName>
        <fullName evidence="3">FCP1 homology domain-containing protein</fullName>
    </recommendedName>
</protein>
<dbReference type="eggNOG" id="COG0647">
    <property type="taxonomic scope" value="Bacteria"/>
</dbReference>
<proteinExistence type="predicted"/>
<dbReference type="InterPro" id="IPR023214">
    <property type="entry name" value="HAD_sf"/>
</dbReference>
<evidence type="ECO:0000313" key="2">
    <source>
        <dbReference type="Proteomes" id="UP000002016"/>
    </source>
</evidence>
<dbReference type="Gene3D" id="3.40.50.1000">
    <property type="entry name" value="HAD superfamily/HAD-like"/>
    <property type="match status" value="1"/>
</dbReference>
<dbReference type="AlphaFoldDB" id="A8F6G8"/>
<gene>
    <name evidence="1" type="ordered locus">Tlet_1187</name>
</gene>
<accession>A8F6G8</accession>
<reference evidence="1 2" key="2">
    <citation type="journal article" date="2009" name="Proc. Natl. Acad. Sci. U.S.A.">
        <title>On the chimeric nature, thermophilic origin, and phylogenetic placement of the Thermotogales.</title>
        <authorList>
            <person name="Zhaxybayeva O."/>
            <person name="Swithers K.S."/>
            <person name="Lapierre P."/>
            <person name="Fournier G.P."/>
            <person name="Bickhart D.M."/>
            <person name="DeBoy R.T."/>
            <person name="Nelson K.E."/>
            <person name="Nesbo C.L."/>
            <person name="Doolittle W.F."/>
            <person name="Gogarten J.P."/>
            <person name="Noll K.M."/>
        </authorList>
    </citation>
    <scope>NUCLEOTIDE SEQUENCE [LARGE SCALE GENOMIC DNA]</scope>
    <source>
        <strain evidence="2">ATCC BAA-301 / DSM 14385 / NBRC 107922 / TMO</strain>
    </source>
</reference>
<dbReference type="OrthoDB" id="5325692at2"/>
<sequence length="123" mass="14001">MKLVLSNLPKTWLIDLDGTLVRHNGYLSGEETLLPGVKEFFEKIPKGDVIIILTSRDPKYKEQTEQFLKREGICYNHIIFGLPVGERILINDEKPGGLKTVYSVSLKRDKGMEDIEIIVSEDL</sequence>
<dbReference type="InterPro" id="IPR036412">
    <property type="entry name" value="HAD-like_sf"/>
</dbReference>
<dbReference type="STRING" id="416591.Tlet_1187"/>
<dbReference type="Proteomes" id="UP000002016">
    <property type="component" value="Chromosome"/>
</dbReference>
<keyword evidence="2" id="KW-1185">Reference proteome</keyword>
<dbReference type="KEGG" id="tle:Tlet_1187"/>
<name>A8F6G8_PSELT</name>